<dbReference type="PANTHER" id="PTHR47584">
    <property type="match status" value="1"/>
</dbReference>
<gene>
    <name evidence="2" type="ORF">ANE_LOCUS26039</name>
</gene>
<organism evidence="2 3">
    <name type="scientific">Arabis nemorensis</name>
    <dbReference type="NCBI Taxonomy" id="586526"/>
    <lineage>
        <taxon>Eukaryota</taxon>
        <taxon>Viridiplantae</taxon>
        <taxon>Streptophyta</taxon>
        <taxon>Embryophyta</taxon>
        <taxon>Tracheophyta</taxon>
        <taxon>Spermatophyta</taxon>
        <taxon>Magnoliopsida</taxon>
        <taxon>eudicotyledons</taxon>
        <taxon>Gunneridae</taxon>
        <taxon>Pentapetalae</taxon>
        <taxon>rosids</taxon>
        <taxon>malvids</taxon>
        <taxon>Brassicales</taxon>
        <taxon>Brassicaceae</taxon>
        <taxon>Arabideae</taxon>
        <taxon>Arabis</taxon>
    </lineage>
</organism>
<dbReference type="PANTHER" id="PTHR47584:SF17">
    <property type="entry name" value="MYB_SANT-LIKE DNA-BINDING DOMAIN PROTEIN"/>
    <property type="match status" value="1"/>
</dbReference>
<reference evidence="2" key="1">
    <citation type="submission" date="2019-07" db="EMBL/GenBank/DDBJ databases">
        <authorList>
            <person name="Dittberner H."/>
        </authorList>
    </citation>
    <scope>NUCLEOTIDE SEQUENCE [LARGE SCALE GENOMIC DNA]</scope>
</reference>
<feature type="region of interest" description="Disordered" evidence="1">
    <location>
        <begin position="98"/>
        <end position="138"/>
    </location>
</feature>
<dbReference type="AlphaFoldDB" id="A0A565CPH8"/>
<feature type="compositionally biased region" description="Polar residues" evidence="1">
    <location>
        <begin position="117"/>
        <end position="136"/>
    </location>
</feature>
<protein>
    <submittedName>
        <fullName evidence="2">Uncharacterized protein</fullName>
    </submittedName>
</protein>
<accession>A0A565CPH8</accession>
<proteinExistence type="predicted"/>
<evidence type="ECO:0000256" key="1">
    <source>
        <dbReference type="SAM" id="MobiDB-lite"/>
    </source>
</evidence>
<evidence type="ECO:0000313" key="3">
    <source>
        <dbReference type="Proteomes" id="UP000489600"/>
    </source>
</evidence>
<evidence type="ECO:0000313" key="2">
    <source>
        <dbReference type="EMBL" id="VVB15595.1"/>
    </source>
</evidence>
<name>A0A565CPH8_9BRAS</name>
<dbReference type="InterPro" id="IPR045026">
    <property type="entry name" value="LIMYB"/>
</dbReference>
<keyword evidence="3" id="KW-1185">Reference proteome</keyword>
<feature type="compositionally biased region" description="Basic and acidic residues" evidence="1">
    <location>
        <begin position="105"/>
        <end position="116"/>
    </location>
</feature>
<dbReference type="OrthoDB" id="1111575at2759"/>
<dbReference type="EMBL" id="CABITT030000008">
    <property type="protein sequence ID" value="VVB15595.1"/>
    <property type="molecule type" value="Genomic_DNA"/>
</dbReference>
<sequence length="339" mass="38944">MTGDKILFEPEMRNIEMLKPWWDDRIAEFGSNGKFVKVLQSKPLPFKELLEEIYGQHDLDQDDRYSPFMRRERIQQMQEEEASDEEIAVCETPEEISFDPSNIRASDDEFPTREQVQRSSPRVNRSSMRVRNTSTKRPNRRRVNFETQIQSGFQRMEDSRTNLLDVLRSRHHQKATFGDSLAVLETLQIEPIGKFWWAANGLLVKDEDIRDGFMKLRSDENKTQFLERLSGVDRYGDPCQIINLKETCNTPTSSVPITHSQMAGFNTTASTSFYPGLGLFETRSSGTSFSALLGTPTPNLLGSSSGIFSSNNVSFYRIFALQNYYHVGSKIYPMKSLRS</sequence>
<comment type="caution">
    <text evidence="2">The sequence shown here is derived from an EMBL/GenBank/DDBJ whole genome shotgun (WGS) entry which is preliminary data.</text>
</comment>
<dbReference type="Proteomes" id="UP000489600">
    <property type="component" value="Unassembled WGS sequence"/>
</dbReference>